<dbReference type="PANTHER" id="PTHR46796">
    <property type="entry name" value="HTH-TYPE TRANSCRIPTIONAL ACTIVATOR RHAS-RELATED"/>
    <property type="match status" value="1"/>
</dbReference>
<evidence type="ECO:0000313" key="6">
    <source>
        <dbReference type="Proteomes" id="UP001524642"/>
    </source>
</evidence>
<dbReference type="SUPFAM" id="SSF46689">
    <property type="entry name" value="Homeodomain-like"/>
    <property type="match status" value="2"/>
</dbReference>
<dbReference type="EMBL" id="JANJOU010000007">
    <property type="protein sequence ID" value="MCR0982349.1"/>
    <property type="molecule type" value="Genomic_DNA"/>
</dbReference>
<dbReference type="InterPro" id="IPR050204">
    <property type="entry name" value="AraC_XylS_family_regulators"/>
</dbReference>
<dbReference type="Pfam" id="PF12833">
    <property type="entry name" value="HTH_18"/>
    <property type="match status" value="1"/>
</dbReference>
<accession>A0ABT1X2M5</accession>
<dbReference type="Gene3D" id="1.10.10.60">
    <property type="entry name" value="Homeodomain-like"/>
    <property type="match status" value="1"/>
</dbReference>
<keyword evidence="3" id="KW-0804">Transcription</keyword>
<reference evidence="5 6" key="1">
    <citation type="submission" date="2022-06" db="EMBL/GenBank/DDBJ databases">
        <title>Roseomonas CN29.</title>
        <authorList>
            <person name="Cheng Y."/>
            <person name="He X."/>
        </authorList>
    </citation>
    <scope>NUCLEOTIDE SEQUENCE [LARGE SCALE GENOMIC DNA]</scope>
    <source>
        <strain evidence="5 6">CN29</strain>
    </source>
</reference>
<keyword evidence="1" id="KW-0805">Transcription regulation</keyword>
<evidence type="ECO:0000259" key="4">
    <source>
        <dbReference type="PROSITE" id="PS01124"/>
    </source>
</evidence>
<keyword evidence="2" id="KW-0238">DNA-binding</keyword>
<dbReference type="InterPro" id="IPR018060">
    <property type="entry name" value="HTH_AraC"/>
</dbReference>
<proteinExistence type="predicted"/>
<name>A0ABT1X2M5_9PROT</name>
<sequence length="180" mass="19995">MISSHIATRASGHEEVCRSGNVGPVHRLLQDALDLLDRDRGAAVVTLARASRLLDTRGTDRPVIPGGLAHWQVIRVSRYVEANLGSQLLQKHLAAEVRLSCGHFARSFKQSFGQSPHSFVMERRIERAKVLMLETRASLCDIALSCGLADQAHFSRVFRRLTGSTPLAWRRQHQGAPSRQ</sequence>
<gene>
    <name evidence="5" type="ORF">NRP21_09845</name>
</gene>
<evidence type="ECO:0000256" key="1">
    <source>
        <dbReference type="ARBA" id="ARBA00023015"/>
    </source>
</evidence>
<evidence type="ECO:0000313" key="5">
    <source>
        <dbReference type="EMBL" id="MCR0982349.1"/>
    </source>
</evidence>
<comment type="caution">
    <text evidence="5">The sequence shown here is derived from an EMBL/GenBank/DDBJ whole genome shotgun (WGS) entry which is preliminary data.</text>
</comment>
<protein>
    <submittedName>
        <fullName evidence="5">AraC family transcriptional regulator</fullName>
    </submittedName>
</protein>
<dbReference type="SMART" id="SM00342">
    <property type="entry name" value="HTH_ARAC"/>
    <property type="match status" value="1"/>
</dbReference>
<dbReference type="PROSITE" id="PS01124">
    <property type="entry name" value="HTH_ARAC_FAMILY_2"/>
    <property type="match status" value="1"/>
</dbReference>
<dbReference type="Proteomes" id="UP001524642">
    <property type="component" value="Unassembled WGS sequence"/>
</dbReference>
<organism evidence="5 6">
    <name type="scientific">Roseomonas populi</name>
    <dbReference type="NCBI Taxonomy" id="3121582"/>
    <lineage>
        <taxon>Bacteria</taxon>
        <taxon>Pseudomonadati</taxon>
        <taxon>Pseudomonadota</taxon>
        <taxon>Alphaproteobacteria</taxon>
        <taxon>Acetobacterales</taxon>
        <taxon>Roseomonadaceae</taxon>
        <taxon>Roseomonas</taxon>
    </lineage>
</organism>
<dbReference type="RefSeq" id="WP_257716021.1">
    <property type="nucleotide sequence ID" value="NZ_JANJOU010000007.1"/>
</dbReference>
<feature type="domain" description="HTH araC/xylS-type" evidence="4">
    <location>
        <begin position="74"/>
        <end position="172"/>
    </location>
</feature>
<dbReference type="InterPro" id="IPR009057">
    <property type="entry name" value="Homeodomain-like_sf"/>
</dbReference>
<keyword evidence="6" id="KW-1185">Reference proteome</keyword>
<dbReference type="PANTHER" id="PTHR46796:SF14">
    <property type="entry name" value="TRANSCRIPTIONAL REGULATORY PROTEIN"/>
    <property type="match status" value="1"/>
</dbReference>
<evidence type="ECO:0000256" key="3">
    <source>
        <dbReference type="ARBA" id="ARBA00023163"/>
    </source>
</evidence>
<evidence type="ECO:0000256" key="2">
    <source>
        <dbReference type="ARBA" id="ARBA00023125"/>
    </source>
</evidence>
<dbReference type="InterPro" id="IPR018062">
    <property type="entry name" value="HTH_AraC-typ_CS"/>
</dbReference>
<dbReference type="PROSITE" id="PS00041">
    <property type="entry name" value="HTH_ARAC_FAMILY_1"/>
    <property type="match status" value="1"/>
</dbReference>